<accession>A0A9D2J250</accession>
<dbReference type="InterPro" id="IPR010994">
    <property type="entry name" value="RuvA_2-like"/>
</dbReference>
<dbReference type="Proteomes" id="UP000824028">
    <property type="component" value="Unassembled WGS sequence"/>
</dbReference>
<reference evidence="1" key="2">
    <citation type="submission" date="2021-04" db="EMBL/GenBank/DDBJ databases">
        <authorList>
            <person name="Gilroy R."/>
        </authorList>
    </citation>
    <scope>NUCLEOTIDE SEQUENCE</scope>
    <source>
        <strain evidence="1">ChiHjej9B8-1298</strain>
    </source>
</reference>
<evidence type="ECO:0000313" key="2">
    <source>
        <dbReference type="Proteomes" id="UP000824028"/>
    </source>
</evidence>
<dbReference type="Gene3D" id="1.10.150.310">
    <property type="entry name" value="Tex RuvX-like domain-like"/>
    <property type="match status" value="1"/>
</dbReference>
<dbReference type="EMBL" id="DXBX01000062">
    <property type="protein sequence ID" value="HIZ33472.1"/>
    <property type="molecule type" value="Genomic_DNA"/>
</dbReference>
<dbReference type="Gene3D" id="1.10.150.280">
    <property type="entry name" value="AF1531-like domain"/>
    <property type="match status" value="1"/>
</dbReference>
<dbReference type="AlphaFoldDB" id="A0A9D2J250"/>
<dbReference type="Pfam" id="PF12836">
    <property type="entry name" value="HHH_3"/>
    <property type="match status" value="3"/>
</dbReference>
<name>A0A9D2J250_9BACE</name>
<dbReference type="PANTHER" id="PTHR21180:SF32">
    <property type="entry name" value="ENDONUCLEASE_EXONUCLEASE_PHOSPHATASE FAMILY DOMAIN-CONTAINING PROTEIN 1"/>
    <property type="match status" value="1"/>
</dbReference>
<evidence type="ECO:0000313" key="1">
    <source>
        <dbReference type="EMBL" id="HIZ33472.1"/>
    </source>
</evidence>
<proteinExistence type="predicted"/>
<dbReference type="GO" id="GO:0015628">
    <property type="term" value="P:protein secretion by the type II secretion system"/>
    <property type="evidence" value="ECO:0007669"/>
    <property type="project" value="TreeGrafter"/>
</dbReference>
<dbReference type="PANTHER" id="PTHR21180">
    <property type="entry name" value="ENDONUCLEASE/EXONUCLEASE/PHOSPHATASE FAMILY DOMAIN-CONTAINING PROTEIN 1"/>
    <property type="match status" value="1"/>
</dbReference>
<gene>
    <name evidence="1" type="ORF">H9814_08050</name>
</gene>
<protein>
    <submittedName>
        <fullName evidence="1">Helix-hairpin-helix domain-containing protein</fullName>
    </submittedName>
</protein>
<dbReference type="GO" id="GO:0015627">
    <property type="term" value="C:type II protein secretion system complex"/>
    <property type="evidence" value="ECO:0007669"/>
    <property type="project" value="TreeGrafter"/>
</dbReference>
<reference evidence="1" key="1">
    <citation type="journal article" date="2021" name="PeerJ">
        <title>Extensive microbial diversity within the chicken gut microbiome revealed by metagenomics and culture.</title>
        <authorList>
            <person name="Gilroy R."/>
            <person name="Ravi A."/>
            <person name="Getino M."/>
            <person name="Pursley I."/>
            <person name="Horton D.L."/>
            <person name="Alikhan N.F."/>
            <person name="Baker D."/>
            <person name="Gharbi K."/>
            <person name="Hall N."/>
            <person name="Watson M."/>
            <person name="Adriaenssens E.M."/>
            <person name="Foster-Nyarko E."/>
            <person name="Jarju S."/>
            <person name="Secka A."/>
            <person name="Antonio M."/>
            <person name="Oren A."/>
            <person name="Chaudhuri R.R."/>
            <person name="La Ragione R."/>
            <person name="Hildebrand F."/>
            <person name="Pallen M.J."/>
        </authorList>
    </citation>
    <scope>NUCLEOTIDE SEQUENCE</scope>
    <source>
        <strain evidence="1">ChiHjej9B8-1298</strain>
    </source>
</reference>
<comment type="caution">
    <text evidence="1">The sequence shown here is derived from an EMBL/GenBank/DDBJ whole genome shotgun (WGS) entry which is preliminary data.</text>
</comment>
<sequence length="319" mass="37364">MKNYLKNFLYFSRTERRGILMLCTLILLVLGFTVCHRHFRDKSACLSAEDKALRAQMQEEYAEFMASLHEEAKARPPHTHSADRYRNDFRASPALTPAPFDPNTTDSAGFRRLGLPGWMARNIVHYREKGGRFRRPEDFRRIYGLTEEQYHILRPYIRIAPEDTARLAVPRIYTSPSDTIAPDRPAKYPAGTVVELNRADTTELMRIPGIGSAIARLIVGYRQRLGGFYTLGQLEEINLNPEPLRPWLRIDTTAIRRLNLNRVSIDRLRRHPYFSFYQARAIVERRRKHGPLRSMKAFTLYEEFTPADFERQRHYICFE</sequence>
<dbReference type="SUPFAM" id="SSF47781">
    <property type="entry name" value="RuvA domain 2-like"/>
    <property type="match status" value="3"/>
</dbReference>
<organism evidence="1 2">
    <name type="scientific">Candidatus Bacteroides merdigallinarum</name>
    <dbReference type="NCBI Taxonomy" id="2838473"/>
    <lineage>
        <taxon>Bacteria</taxon>
        <taxon>Pseudomonadati</taxon>
        <taxon>Bacteroidota</taxon>
        <taxon>Bacteroidia</taxon>
        <taxon>Bacteroidales</taxon>
        <taxon>Bacteroidaceae</taxon>
        <taxon>Bacteroides</taxon>
    </lineage>
</organism>
<dbReference type="InterPro" id="IPR051675">
    <property type="entry name" value="Endo/Exo/Phosphatase_dom_1"/>
</dbReference>